<gene>
    <name evidence="2" type="ORF">OLMES_0731</name>
</gene>
<dbReference type="EMBL" id="CP021425">
    <property type="protein sequence ID" value="ARU54823.1"/>
    <property type="molecule type" value="Genomic_DNA"/>
</dbReference>
<organism evidence="2 3">
    <name type="scientific">Oleiphilus messinensis</name>
    <dbReference type="NCBI Taxonomy" id="141451"/>
    <lineage>
        <taxon>Bacteria</taxon>
        <taxon>Pseudomonadati</taxon>
        <taxon>Pseudomonadota</taxon>
        <taxon>Gammaproteobacteria</taxon>
        <taxon>Oceanospirillales</taxon>
        <taxon>Oleiphilaceae</taxon>
        <taxon>Oleiphilus</taxon>
    </lineage>
</organism>
<dbReference type="OrthoDB" id="6118616at2"/>
<dbReference type="KEGG" id="ome:OLMES_0731"/>
<dbReference type="AlphaFoldDB" id="A0A1Y0I600"/>
<evidence type="ECO:0000256" key="1">
    <source>
        <dbReference type="SAM" id="Phobius"/>
    </source>
</evidence>
<dbReference type="RefSeq" id="WP_087459988.1">
    <property type="nucleotide sequence ID" value="NZ_CP021425.1"/>
</dbReference>
<proteinExistence type="predicted"/>
<protein>
    <submittedName>
        <fullName evidence="2">Membrane protein</fullName>
    </submittedName>
</protein>
<sequence length="160" mass="16632">MCPSYHKHGSGNRSNQAGLGLPAAIFVITILSLIVLALANLEAGSGEALGQDVQSARALLAADSGAEIVLGMQFGPGVVPVDCDTCNDPEPHSVIRALNFDSLSGGAPPGLAECQFEVRCCQRTNTLAERFYKFTSTGSCGSGLDEARRIVEVAAKEVVP</sequence>
<dbReference type="Proteomes" id="UP000196027">
    <property type="component" value="Chromosome"/>
</dbReference>
<feature type="transmembrane region" description="Helical" evidence="1">
    <location>
        <begin position="20"/>
        <end position="41"/>
    </location>
</feature>
<keyword evidence="3" id="KW-1185">Reference proteome</keyword>
<accession>A0A1Y0I600</accession>
<reference evidence="2 3" key="1">
    <citation type="submission" date="2017-05" db="EMBL/GenBank/DDBJ databases">
        <title>Genomic insights into alkan degradation activity of Oleiphilus messinensis.</title>
        <authorList>
            <person name="Kozyavkin S.A."/>
            <person name="Slesarev A.I."/>
            <person name="Golyshin P.N."/>
            <person name="Korzhenkov A."/>
            <person name="Golyshina O.N."/>
            <person name="Toshchakov S.V."/>
        </authorList>
    </citation>
    <scope>NUCLEOTIDE SEQUENCE [LARGE SCALE GENOMIC DNA]</scope>
    <source>
        <strain evidence="2 3">ME102</strain>
    </source>
</reference>
<name>A0A1Y0I600_9GAMM</name>
<keyword evidence="1" id="KW-0812">Transmembrane</keyword>
<keyword evidence="1" id="KW-0472">Membrane</keyword>
<keyword evidence="1" id="KW-1133">Transmembrane helix</keyword>
<evidence type="ECO:0000313" key="2">
    <source>
        <dbReference type="EMBL" id="ARU54823.1"/>
    </source>
</evidence>
<evidence type="ECO:0000313" key="3">
    <source>
        <dbReference type="Proteomes" id="UP000196027"/>
    </source>
</evidence>